<comment type="similarity">
    <text evidence="1">Belongs to the CdaR family.</text>
</comment>
<dbReference type="Pfam" id="PF17853">
    <property type="entry name" value="GGDEF_2"/>
    <property type="match status" value="1"/>
</dbReference>
<feature type="domain" description="CdaR GGDEF-like" evidence="4">
    <location>
        <begin position="342"/>
        <end position="471"/>
    </location>
</feature>
<dbReference type="Pfam" id="PF07905">
    <property type="entry name" value="PucR"/>
    <property type="match status" value="1"/>
</dbReference>
<evidence type="ECO:0000256" key="1">
    <source>
        <dbReference type="ARBA" id="ARBA00006754"/>
    </source>
</evidence>
<protein>
    <submittedName>
        <fullName evidence="5">Purine catabolism regulator</fullName>
    </submittedName>
</protein>
<dbReference type="InterPro" id="IPR012914">
    <property type="entry name" value="PucR_dom"/>
</dbReference>
<name>A0A2S6HZA4_9FIRM</name>
<dbReference type="AlphaFoldDB" id="A0A2S6HZA4"/>
<dbReference type="Proteomes" id="UP000237749">
    <property type="component" value="Unassembled WGS sequence"/>
</dbReference>
<evidence type="ECO:0000259" key="4">
    <source>
        <dbReference type="Pfam" id="PF17853"/>
    </source>
</evidence>
<feature type="domain" description="Purine catabolism PurC-like" evidence="2">
    <location>
        <begin position="54"/>
        <end position="176"/>
    </location>
</feature>
<sequence length="600" mass="68791">MRRLYTAGNQPGRKARPFLHELPVTAALCYTDKGEKIIRRGWAKKEMKFTVEEFLKTENLGKMTLICGESGLRKEIKGATIIEAPDIVKFINGGELLLTGLYAFNSCTIEEFKFYISELEKKNVSGLILKKRKLVEGVESKIVLLREYAENFGIPLIEVSFEVSFQTIMSLVMERLFNEEVTKLKYYKTTHDNFMALSLSNSYKKNPVGDILDMLNKLIRNPIALYNQDMSCYAATGSEEYEFELSPKAAEFDPGIFSNYEYTRQEGEYPCYVVRMNLNVGIQMYLVITEKYDKFNMMDCIAVENAIVALQYEFSRKFAVSKLEKKYQHDLLNNILNGKVTSADELKKNASLLGMDPNGHYRVIVFGVTYEGSTQKKMNEKLQQINWLEDVVRQRLTDVKVHTDMDKVVAIKTANPNRTQAEYRKDLKEMWSKVQAGMAQHNKKLVVKAGAGKIVEGIMQLEGSYKEAADAFSFIDIAADISYEGNAYIMMFSDLGIFKLLCQVDDPALLMEYVPESLQKLFNYKKPQQEDLIITLKTYLNYNQNLSKTAQDLYVHYKTAAYRIGKIAKITGIDFDNANERLAVRIGLVVYRMIENYNKK</sequence>
<dbReference type="PANTHER" id="PTHR33744">
    <property type="entry name" value="CARBOHYDRATE DIACID REGULATOR"/>
    <property type="match status" value="1"/>
</dbReference>
<evidence type="ECO:0000313" key="6">
    <source>
        <dbReference type="Proteomes" id="UP000237749"/>
    </source>
</evidence>
<keyword evidence="6" id="KW-1185">Reference proteome</keyword>
<dbReference type="PANTHER" id="PTHR33744:SF1">
    <property type="entry name" value="DNA-BINDING TRANSCRIPTIONAL ACTIVATOR ADER"/>
    <property type="match status" value="1"/>
</dbReference>
<dbReference type="InterPro" id="IPR041522">
    <property type="entry name" value="CdaR_GGDEF"/>
</dbReference>
<dbReference type="InterPro" id="IPR025736">
    <property type="entry name" value="PucR_C-HTH_dom"/>
</dbReference>
<dbReference type="InterPro" id="IPR051448">
    <property type="entry name" value="CdaR-like_regulators"/>
</dbReference>
<feature type="domain" description="PucR C-terminal helix-turn-helix" evidence="3">
    <location>
        <begin position="532"/>
        <end position="588"/>
    </location>
</feature>
<proteinExistence type="inferred from homology"/>
<evidence type="ECO:0000313" key="5">
    <source>
        <dbReference type="EMBL" id="PPK83495.1"/>
    </source>
</evidence>
<dbReference type="Gene3D" id="1.10.10.2840">
    <property type="entry name" value="PucR C-terminal helix-turn-helix domain"/>
    <property type="match status" value="1"/>
</dbReference>
<dbReference type="RefSeq" id="WP_341457786.1">
    <property type="nucleotide sequence ID" value="NZ_PTJA01000001.1"/>
</dbReference>
<evidence type="ECO:0000259" key="2">
    <source>
        <dbReference type="Pfam" id="PF07905"/>
    </source>
</evidence>
<accession>A0A2S6HZA4</accession>
<gene>
    <name evidence="5" type="ORF">BXY41_101559</name>
</gene>
<organism evidence="5 6">
    <name type="scientific">Lacrimispora xylanisolvens</name>
    <dbReference type="NCBI Taxonomy" id="384636"/>
    <lineage>
        <taxon>Bacteria</taxon>
        <taxon>Bacillati</taxon>
        <taxon>Bacillota</taxon>
        <taxon>Clostridia</taxon>
        <taxon>Lachnospirales</taxon>
        <taxon>Lachnospiraceae</taxon>
        <taxon>Lacrimispora</taxon>
    </lineage>
</organism>
<comment type="caution">
    <text evidence="5">The sequence shown here is derived from an EMBL/GenBank/DDBJ whole genome shotgun (WGS) entry which is preliminary data.</text>
</comment>
<dbReference type="EMBL" id="PTJA01000001">
    <property type="protein sequence ID" value="PPK83495.1"/>
    <property type="molecule type" value="Genomic_DNA"/>
</dbReference>
<reference evidence="5 6" key="1">
    <citation type="submission" date="2018-02" db="EMBL/GenBank/DDBJ databases">
        <title>Genomic Encyclopedia of Archaeal and Bacterial Type Strains, Phase II (KMG-II): from individual species to whole genera.</title>
        <authorList>
            <person name="Goeker M."/>
        </authorList>
    </citation>
    <scope>NUCLEOTIDE SEQUENCE [LARGE SCALE GENOMIC DNA]</scope>
    <source>
        <strain evidence="5 6">DSM 3808</strain>
    </source>
</reference>
<dbReference type="Pfam" id="PF13556">
    <property type="entry name" value="HTH_30"/>
    <property type="match status" value="1"/>
</dbReference>
<evidence type="ECO:0000259" key="3">
    <source>
        <dbReference type="Pfam" id="PF13556"/>
    </source>
</evidence>
<dbReference type="InterPro" id="IPR042070">
    <property type="entry name" value="PucR_C-HTH_sf"/>
</dbReference>